<organism evidence="4 5">
    <name type="scientific">Amylocarpus encephaloides</name>
    <dbReference type="NCBI Taxonomy" id="45428"/>
    <lineage>
        <taxon>Eukaryota</taxon>
        <taxon>Fungi</taxon>
        <taxon>Dikarya</taxon>
        <taxon>Ascomycota</taxon>
        <taxon>Pezizomycotina</taxon>
        <taxon>Leotiomycetes</taxon>
        <taxon>Helotiales</taxon>
        <taxon>Helotiales incertae sedis</taxon>
        <taxon>Amylocarpus</taxon>
    </lineage>
</organism>
<sequence>MSLQGKIIALTGGASGIGLATAKLVSSRGATVSIADWDTAALASAESFFSERKVQFSTTKLDVTERAAVDAWIEGVVKEFGRLDGAVNSAGVIGKAHGITPLTELDDDEWHRIIGVNLSGLMYSLRAELREISEGGSIVNLSSVQGVMGFPGSAAYTATKHGVVGLTRAAAKENGERNIRINALAPGSIITPLLLKAQQQNQDEGKNNPSALKREGTAEEMANIIVFLLGPESSYVTGSIYGADGGWDC</sequence>
<dbReference type="EMBL" id="MU251479">
    <property type="protein sequence ID" value="KAG9233996.1"/>
    <property type="molecule type" value="Genomic_DNA"/>
</dbReference>
<evidence type="ECO:0000256" key="3">
    <source>
        <dbReference type="ARBA" id="ARBA00023002"/>
    </source>
</evidence>
<dbReference type="PRINTS" id="PR00080">
    <property type="entry name" value="SDRFAMILY"/>
</dbReference>
<dbReference type="OrthoDB" id="1669814at2759"/>
<dbReference type="PANTHER" id="PTHR24321:SF8">
    <property type="entry name" value="ESTRADIOL 17-BETA-DEHYDROGENASE 8-RELATED"/>
    <property type="match status" value="1"/>
</dbReference>
<dbReference type="PROSITE" id="PS00061">
    <property type="entry name" value="ADH_SHORT"/>
    <property type="match status" value="1"/>
</dbReference>
<dbReference type="FunFam" id="3.40.50.720:FF:000084">
    <property type="entry name" value="Short-chain dehydrogenase reductase"/>
    <property type="match status" value="1"/>
</dbReference>
<accession>A0A9P7YIB8</accession>
<evidence type="ECO:0000256" key="2">
    <source>
        <dbReference type="ARBA" id="ARBA00022857"/>
    </source>
</evidence>
<evidence type="ECO:0000313" key="5">
    <source>
        <dbReference type="Proteomes" id="UP000824998"/>
    </source>
</evidence>
<evidence type="ECO:0000313" key="4">
    <source>
        <dbReference type="EMBL" id="KAG9233996.1"/>
    </source>
</evidence>
<dbReference type="InterPro" id="IPR020904">
    <property type="entry name" value="Sc_DH/Rdtase_CS"/>
</dbReference>
<name>A0A9P7YIB8_9HELO</name>
<dbReference type="SUPFAM" id="SSF51735">
    <property type="entry name" value="NAD(P)-binding Rossmann-fold domains"/>
    <property type="match status" value="1"/>
</dbReference>
<dbReference type="GO" id="GO:0016491">
    <property type="term" value="F:oxidoreductase activity"/>
    <property type="evidence" value="ECO:0007669"/>
    <property type="project" value="UniProtKB-KW"/>
</dbReference>
<dbReference type="GO" id="GO:0009688">
    <property type="term" value="P:abscisic acid biosynthetic process"/>
    <property type="evidence" value="ECO:0007669"/>
    <property type="project" value="UniProtKB-ARBA"/>
</dbReference>
<proteinExistence type="inferred from homology"/>
<dbReference type="InterPro" id="IPR036291">
    <property type="entry name" value="NAD(P)-bd_dom_sf"/>
</dbReference>
<keyword evidence="3" id="KW-0560">Oxidoreductase</keyword>
<gene>
    <name evidence="4" type="ORF">BJ875DRAFT_462775</name>
</gene>
<evidence type="ECO:0000256" key="1">
    <source>
        <dbReference type="ARBA" id="ARBA00006484"/>
    </source>
</evidence>
<protein>
    <submittedName>
        <fullName evidence="4">Uncharacterized protein</fullName>
    </submittedName>
</protein>
<reference evidence="4" key="1">
    <citation type="journal article" date="2021" name="IMA Fungus">
        <title>Genomic characterization of three marine fungi, including Emericellopsis atlantica sp. nov. with signatures of a generalist lifestyle and marine biomass degradation.</title>
        <authorList>
            <person name="Hagestad O.C."/>
            <person name="Hou L."/>
            <person name="Andersen J.H."/>
            <person name="Hansen E.H."/>
            <person name="Altermark B."/>
            <person name="Li C."/>
            <person name="Kuhnert E."/>
            <person name="Cox R.J."/>
            <person name="Crous P.W."/>
            <person name="Spatafora J.W."/>
            <person name="Lail K."/>
            <person name="Amirebrahimi M."/>
            <person name="Lipzen A."/>
            <person name="Pangilinan J."/>
            <person name="Andreopoulos W."/>
            <person name="Hayes R.D."/>
            <person name="Ng V."/>
            <person name="Grigoriev I.V."/>
            <person name="Jackson S.A."/>
            <person name="Sutton T.D.S."/>
            <person name="Dobson A.D.W."/>
            <person name="Rama T."/>
        </authorList>
    </citation>
    <scope>NUCLEOTIDE SEQUENCE</scope>
    <source>
        <strain evidence="4">TRa018bII</strain>
    </source>
</reference>
<comment type="caution">
    <text evidence="4">The sequence shown here is derived from an EMBL/GenBank/DDBJ whole genome shotgun (WGS) entry which is preliminary data.</text>
</comment>
<comment type="similarity">
    <text evidence="1">Belongs to the short-chain dehydrogenases/reductases (SDR) family.</text>
</comment>
<dbReference type="CDD" id="cd05233">
    <property type="entry name" value="SDR_c"/>
    <property type="match status" value="1"/>
</dbReference>
<dbReference type="Gene3D" id="3.40.50.720">
    <property type="entry name" value="NAD(P)-binding Rossmann-like Domain"/>
    <property type="match status" value="1"/>
</dbReference>
<dbReference type="PRINTS" id="PR00081">
    <property type="entry name" value="GDHRDH"/>
</dbReference>
<dbReference type="PANTHER" id="PTHR24321">
    <property type="entry name" value="DEHYDROGENASES, SHORT CHAIN"/>
    <property type="match status" value="1"/>
</dbReference>
<dbReference type="Proteomes" id="UP000824998">
    <property type="component" value="Unassembled WGS sequence"/>
</dbReference>
<dbReference type="AlphaFoldDB" id="A0A9P7YIB8"/>
<dbReference type="Pfam" id="PF13561">
    <property type="entry name" value="adh_short_C2"/>
    <property type="match status" value="1"/>
</dbReference>
<dbReference type="InterPro" id="IPR002347">
    <property type="entry name" value="SDR_fam"/>
</dbReference>
<keyword evidence="5" id="KW-1185">Reference proteome</keyword>
<keyword evidence="2" id="KW-0521">NADP</keyword>